<dbReference type="InterPro" id="IPR007527">
    <property type="entry name" value="Znf_SWIM"/>
</dbReference>
<evidence type="ECO:0000256" key="2">
    <source>
        <dbReference type="ARBA" id="ARBA00022771"/>
    </source>
</evidence>
<evidence type="ECO:0000256" key="1">
    <source>
        <dbReference type="ARBA" id="ARBA00022723"/>
    </source>
</evidence>
<dbReference type="Proteomes" id="UP000235145">
    <property type="component" value="Unassembled WGS sequence"/>
</dbReference>
<sequence>MLTMLEMIRLYMMAMFYNLKETVEKWEIEVCTVVIIKMEEFGVDMYILVGHYCTCRFYEVIGIPCVHTQASIMYTQHNLVVFISSWFGKINS</sequence>
<feature type="domain" description="SWIM-type" evidence="5">
    <location>
        <begin position="45"/>
        <end position="76"/>
    </location>
</feature>
<evidence type="ECO:0000313" key="6">
    <source>
        <dbReference type="EMBL" id="KAJ0225760.1"/>
    </source>
</evidence>
<dbReference type="SMART" id="SM00575">
    <property type="entry name" value="ZnF_PMZ"/>
    <property type="match status" value="1"/>
</dbReference>
<dbReference type="AlphaFoldDB" id="A0A9R1XSF5"/>
<dbReference type="EMBL" id="NBSK02000001">
    <property type="protein sequence ID" value="KAJ0225760.1"/>
    <property type="molecule type" value="Genomic_DNA"/>
</dbReference>
<gene>
    <name evidence="6" type="ORF">LSAT_V11C100000960</name>
</gene>
<evidence type="ECO:0000259" key="5">
    <source>
        <dbReference type="PROSITE" id="PS50966"/>
    </source>
</evidence>
<dbReference type="PANTHER" id="PTHR31973:SF187">
    <property type="entry name" value="MUTATOR TRANSPOSASE MUDRA PROTEIN"/>
    <property type="match status" value="1"/>
</dbReference>
<dbReference type="PROSITE" id="PS50966">
    <property type="entry name" value="ZF_SWIM"/>
    <property type="match status" value="1"/>
</dbReference>
<dbReference type="PANTHER" id="PTHR31973">
    <property type="entry name" value="POLYPROTEIN, PUTATIVE-RELATED"/>
    <property type="match status" value="1"/>
</dbReference>
<evidence type="ECO:0000313" key="7">
    <source>
        <dbReference type="Proteomes" id="UP000235145"/>
    </source>
</evidence>
<comment type="caution">
    <text evidence="6">The sequence shown here is derived from an EMBL/GenBank/DDBJ whole genome shotgun (WGS) entry which is preliminary data.</text>
</comment>
<keyword evidence="7" id="KW-1185">Reference proteome</keyword>
<proteinExistence type="predicted"/>
<keyword evidence="2 4" id="KW-0863">Zinc-finger</keyword>
<dbReference type="Pfam" id="PF04434">
    <property type="entry name" value="SWIM"/>
    <property type="match status" value="1"/>
</dbReference>
<evidence type="ECO:0000256" key="3">
    <source>
        <dbReference type="ARBA" id="ARBA00022833"/>
    </source>
</evidence>
<organism evidence="6 7">
    <name type="scientific">Lactuca sativa</name>
    <name type="common">Garden lettuce</name>
    <dbReference type="NCBI Taxonomy" id="4236"/>
    <lineage>
        <taxon>Eukaryota</taxon>
        <taxon>Viridiplantae</taxon>
        <taxon>Streptophyta</taxon>
        <taxon>Embryophyta</taxon>
        <taxon>Tracheophyta</taxon>
        <taxon>Spermatophyta</taxon>
        <taxon>Magnoliopsida</taxon>
        <taxon>eudicotyledons</taxon>
        <taxon>Gunneridae</taxon>
        <taxon>Pentapetalae</taxon>
        <taxon>asterids</taxon>
        <taxon>campanulids</taxon>
        <taxon>Asterales</taxon>
        <taxon>Asteraceae</taxon>
        <taxon>Cichorioideae</taxon>
        <taxon>Cichorieae</taxon>
        <taxon>Lactucinae</taxon>
        <taxon>Lactuca</taxon>
    </lineage>
</organism>
<evidence type="ECO:0000256" key="4">
    <source>
        <dbReference type="PROSITE-ProRule" id="PRU00325"/>
    </source>
</evidence>
<protein>
    <recommendedName>
        <fullName evidence="5">SWIM-type domain-containing protein</fullName>
    </recommendedName>
</protein>
<dbReference type="InterPro" id="IPR006564">
    <property type="entry name" value="Znf_PMZ"/>
</dbReference>
<accession>A0A9R1XSF5</accession>
<keyword evidence="1" id="KW-0479">Metal-binding</keyword>
<name>A0A9R1XSF5_LACSA</name>
<dbReference type="GO" id="GO:0008270">
    <property type="term" value="F:zinc ion binding"/>
    <property type="evidence" value="ECO:0007669"/>
    <property type="project" value="UniProtKB-KW"/>
</dbReference>
<keyword evidence="3" id="KW-0862">Zinc</keyword>
<reference evidence="6 7" key="1">
    <citation type="journal article" date="2017" name="Nat. Commun.">
        <title>Genome assembly with in vitro proximity ligation data and whole-genome triplication in lettuce.</title>
        <authorList>
            <person name="Reyes-Chin-Wo S."/>
            <person name="Wang Z."/>
            <person name="Yang X."/>
            <person name="Kozik A."/>
            <person name="Arikit S."/>
            <person name="Song C."/>
            <person name="Xia L."/>
            <person name="Froenicke L."/>
            <person name="Lavelle D.O."/>
            <person name="Truco M.J."/>
            <person name="Xia R."/>
            <person name="Zhu S."/>
            <person name="Xu C."/>
            <person name="Xu H."/>
            <person name="Xu X."/>
            <person name="Cox K."/>
            <person name="Korf I."/>
            <person name="Meyers B.C."/>
            <person name="Michelmore R.W."/>
        </authorList>
    </citation>
    <scope>NUCLEOTIDE SEQUENCE [LARGE SCALE GENOMIC DNA]</scope>
    <source>
        <strain evidence="7">cv. Salinas</strain>
        <tissue evidence="6">Seedlings</tissue>
    </source>
</reference>